<protein>
    <recommendedName>
        <fullName evidence="11">rRNA adenine N(6)-methyltransferase</fullName>
        <ecNumber evidence="11">2.1.1.-</ecNumber>
    </recommendedName>
</protein>
<keyword evidence="6" id="KW-0694">RNA-binding</keyword>
<dbReference type="EMBL" id="CVRI01000015">
    <property type="protein sequence ID" value="CRK90054.1"/>
    <property type="molecule type" value="Genomic_DNA"/>
</dbReference>
<dbReference type="Gene3D" id="3.40.50.150">
    <property type="entry name" value="Vaccinia Virus protein VP39"/>
    <property type="match status" value="1"/>
</dbReference>
<evidence type="ECO:0000256" key="5">
    <source>
        <dbReference type="ARBA" id="ARBA00022691"/>
    </source>
</evidence>
<comment type="subcellular location">
    <subcellularLocation>
        <location evidence="1">Mitochondrion</location>
    </subcellularLocation>
</comment>
<evidence type="ECO:0000256" key="1">
    <source>
        <dbReference type="ARBA" id="ARBA00004173"/>
    </source>
</evidence>
<dbReference type="AlphaFoldDB" id="A0A1J1HU80"/>
<evidence type="ECO:0000256" key="3">
    <source>
        <dbReference type="ARBA" id="ARBA00022603"/>
    </source>
</evidence>
<evidence type="ECO:0000256" key="12">
    <source>
        <dbReference type="SAM" id="MobiDB-lite"/>
    </source>
</evidence>
<keyword evidence="7" id="KW-0809">Transit peptide</keyword>
<dbReference type="InterPro" id="IPR029063">
    <property type="entry name" value="SAM-dependent_MTases_sf"/>
</dbReference>
<keyword evidence="4 11" id="KW-0808">Transferase</keyword>
<keyword evidence="9" id="KW-0496">Mitochondrion</keyword>
<dbReference type="GO" id="GO:0034246">
    <property type="term" value="F:mitochondrial transcription factor activity"/>
    <property type="evidence" value="ECO:0007669"/>
    <property type="project" value="TreeGrafter"/>
</dbReference>
<evidence type="ECO:0000256" key="2">
    <source>
        <dbReference type="ARBA" id="ARBA00022552"/>
    </source>
</evidence>
<gene>
    <name evidence="13" type="ORF">CLUMA_CG003775</name>
</gene>
<keyword evidence="5 11" id="KW-0949">S-adenosyl-L-methionine</keyword>
<dbReference type="GO" id="GO:0006391">
    <property type="term" value="P:transcription initiation at mitochondrial promoter"/>
    <property type="evidence" value="ECO:0007669"/>
    <property type="project" value="TreeGrafter"/>
</dbReference>
<reference evidence="13 14" key="1">
    <citation type="submission" date="2015-04" db="EMBL/GenBank/DDBJ databases">
        <authorList>
            <person name="Syromyatnikov M.Y."/>
            <person name="Popov V.N."/>
        </authorList>
    </citation>
    <scope>NUCLEOTIDE SEQUENCE [LARGE SCALE GENOMIC DNA]</scope>
</reference>
<keyword evidence="2 11" id="KW-0698">rRNA processing</keyword>
<evidence type="ECO:0000256" key="10">
    <source>
        <dbReference type="ARBA" id="ARBA00023163"/>
    </source>
</evidence>
<evidence type="ECO:0000256" key="9">
    <source>
        <dbReference type="ARBA" id="ARBA00023128"/>
    </source>
</evidence>
<keyword evidence="14" id="KW-1185">Reference proteome</keyword>
<dbReference type="STRING" id="568069.A0A1J1HU80"/>
<dbReference type="InterPro" id="IPR001737">
    <property type="entry name" value="KsgA/Erm"/>
</dbReference>
<feature type="region of interest" description="Disordered" evidence="12">
    <location>
        <begin position="449"/>
        <end position="472"/>
    </location>
</feature>
<keyword evidence="8" id="KW-0805">Transcription regulation</keyword>
<evidence type="ECO:0000256" key="7">
    <source>
        <dbReference type="ARBA" id="ARBA00022946"/>
    </source>
</evidence>
<dbReference type="PIRSF" id="PIRSF027833">
    <property type="entry name" value="MtTFB2"/>
    <property type="match status" value="1"/>
</dbReference>
<feature type="compositionally biased region" description="Acidic residues" evidence="12">
    <location>
        <begin position="453"/>
        <end position="465"/>
    </location>
</feature>
<comment type="similarity">
    <text evidence="11">Belongs to the class I-like SAM-binding methyltransferase superfamily. rRNA adenine N(6)-methyltransferase family.</text>
</comment>
<proteinExistence type="inferred from homology"/>
<keyword evidence="3 11" id="KW-0489">Methyltransferase</keyword>
<accession>A0A1J1HU80</accession>
<evidence type="ECO:0000256" key="6">
    <source>
        <dbReference type="ARBA" id="ARBA00022884"/>
    </source>
</evidence>
<evidence type="ECO:0000256" key="4">
    <source>
        <dbReference type="ARBA" id="ARBA00022679"/>
    </source>
</evidence>
<evidence type="ECO:0000313" key="14">
    <source>
        <dbReference type="Proteomes" id="UP000183832"/>
    </source>
</evidence>
<evidence type="ECO:0000256" key="8">
    <source>
        <dbReference type="ARBA" id="ARBA00023015"/>
    </source>
</evidence>
<dbReference type="EC" id="2.1.1.-" evidence="11"/>
<name>A0A1J1HU80_9DIPT</name>
<evidence type="ECO:0000313" key="13">
    <source>
        <dbReference type="EMBL" id="CRK90054.1"/>
    </source>
</evidence>
<keyword evidence="10" id="KW-0804">Transcription</keyword>
<dbReference type="GO" id="GO:0000179">
    <property type="term" value="F:rRNA (adenine-N6,N6-)-dimethyltransferase activity"/>
    <property type="evidence" value="ECO:0007669"/>
    <property type="project" value="TreeGrafter"/>
</dbReference>
<dbReference type="SUPFAM" id="SSF53335">
    <property type="entry name" value="S-adenosyl-L-methionine-dependent methyltransferases"/>
    <property type="match status" value="1"/>
</dbReference>
<evidence type="ECO:0000256" key="11">
    <source>
        <dbReference type="RuleBase" id="RU362106"/>
    </source>
</evidence>
<dbReference type="PANTHER" id="PTHR11727:SF13">
    <property type="entry name" value="DIMETHYLADENOSINE TRANSFERASE 2, MITOCHONDRIAL"/>
    <property type="match status" value="1"/>
</dbReference>
<dbReference type="OrthoDB" id="9895503at2759"/>
<dbReference type="Pfam" id="PF00398">
    <property type="entry name" value="RrnaAD"/>
    <property type="match status" value="1"/>
</dbReference>
<dbReference type="Proteomes" id="UP000183832">
    <property type="component" value="Unassembled WGS sequence"/>
</dbReference>
<dbReference type="GO" id="GO:0005759">
    <property type="term" value="C:mitochondrial matrix"/>
    <property type="evidence" value="ECO:0007669"/>
    <property type="project" value="TreeGrafter"/>
</dbReference>
<dbReference type="PANTHER" id="PTHR11727">
    <property type="entry name" value="DIMETHYLADENOSINE TRANSFERASE"/>
    <property type="match status" value="1"/>
</dbReference>
<organism evidence="13 14">
    <name type="scientific">Clunio marinus</name>
    <dbReference type="NCBI Taxonomy" id="568069"/>
    <lineage>
        <taxon>Eukaryota</taxon>
        <taxon>Metazoa</taxon>
        <taxon>Ecdysozoa</taxon>
        <taxon>Arthropoda</taxon>
        <taxon>Hexapoda</taxon>
        <taxon>Insecta</taxon>
        <taxon>Pterygota</taxon>
        <taxon>Neoptera</taxon>
        <taxon>Endopterygota</taxon>
        <taxon>Diptera</taxon>
        <taxon>Nematocera</taxon>
        <taxon>Chironomoidea</taxon>
        <taxon>Chironomidae</taxon>
        <taxon>Clunio</taxon>
    </lineage>
</organism>
<sequence>MLSSIRKYYVTSIIIKNCCRTLVTEVNQDNVTSKKVVPAKKKKSFKTVTEPKTLKALEKHFKASEQKFVLQTFPEVLLKKRTRLPNGFYLTNKKMARVIADELIKDIRPEQSLLEMNPGAGLLTKILLKETENDLFLYEPLEHFHPALKSLIKSHPERNISLSNKDFSTISYMALVDKIDGGNRISELLKGVQRTDYVNEPNARLFGATSSISFINALINSVIFQNSVTAAGRCEYFLIIPPWIFITLTCSNEAGYMVYRTISVLFQLLFEYEFIQKVSSEDLLPWQVEVKKMPYNKMGKFYLMDHDSMYLIRATPRQNIFEYCQPDNLTSLWHFIKQNFRRRKNCIIPTLEKWIPGCGPRLIINEKSESPPELINPQLDLDSQPKLCQPCRKLSNEDFINMTIFTQFGDLTPNQALTIFDQFINWPEFKDSTFKESLEATLVKIHTNPDDNINVDDDIHDDEDETKTSEVS</sequence>
<dbReference type="GO" id="GO:0003723">
    <property type="term" value="F:RNA binding"/>
    <property type="evidence" value="ECO:0007669"/>
    <property type="project" value="UniProtKB-KW"/>
</dbReference>